<evidence type="ECO:0000256" key="6">
    <source>
        <dbReference type="ARBA" id="ARBA00022801"/>
    </source>
</evidence>
<accession>A0AAN7ZUJ2</accession>
<evidence type="ECO:0000256" key="5">
    <source>
        <dbReference type="ARBA" id="ARBA00022723"/>
    </source>
</evidence>
<protein>
    <recommendedName>
        <fullName evidence="8">DDE Tnp4 domain-containing protein</fullName>
    </recommendedName>
</protein>
<evidence type="ECO:0000256" key="3">
    <source>
        <dbReference type="ARBA" id="ARBA00006958"/>
    </source>
</evidence>
<evidence type="ECO:0000256" key="1">
    <source>
        <dbReference type="ARBA" id="ARBA00001968"/>
    </source>
</evidence>
<dbReference type="AlphaFoldDB" id="A0AAN7ZUJ2"/>
<sequence length="341" mass="39078">MDYDINAYSSDEEIIRRPKIIRYRQNYFEEYDGYDFFTRFRLTKRTVENVILNEIEDIISHPTNRNDCLSASQQLLLTLNFFANGSFLRCAGDFGGVSTLTACTTVKRVSVALAGLRPRYIKMPSTDEEIFELRQNFYNIARLPRCIAAIDSELFRNRKQFFSFNVQTVSDPHLKIRNIVARWPGSAHDSHIFRNSNLCAMFERGSYPGSFMVGDSGYGVKPYLITPLANPRTPGEILFNEAQIRTRNVVERQYGVWKRRFPSLAMGLRTSLDTTQAIIVAAAVLHNIACDENEVIPPVSEDEEAAINFANNVDIQHIPDHRHNITTSTRDGLINDYFNRL</sequence>
<comment type="caution">
    <text evidence="9">The sequence shown here is derived from an EMBL/GenBank/DDBJ whole genome shotgun (WGS) entry which is preliminary data.</text>
</comment>
<dbReference type="PANTHER" id="PTHR22930:SF289">
    <property type="entry name" value="DDE TNP4 DOMAIN-CONTAINING PROTEIN-RELATED"/>
    <property type="match status" value="1"/>
</dbReference>
<dbReference type="GO" id="GO:0004518">
    <property type="term" value="F:nuclease activity"/>
    <property type="evidence" value="ECO:0007669"/>
    <property type="project" value="UniProtKB-KW"/>
</dbReference>
<comment type="similarity">
    <text evidence="3">Belongs to the HARBI1 family.</text>
</comment>
<dbReference type="EMBL" id="JAVRBK010000002">
    <property type="protein sequence ID" value="KAK5648158.1"/>
    <property type="molecule type" value="Genomic_DNA"/>
</dbReference>
<evidence type="ECO:0000313" key="9">
    <source>
        <dbReference type="EMBL" id="KAK5648158.1"/>
    </source>
</evidence>
<keyword evidence="7" id="KW-0539">Nucleus</keyword>
<evidence type="ECO:0000256" key="2">
    <source>
        <dbReference type="ARBA" id="ARBA00004123"/>
    </source>
</evidence>
<organism evidence="9 10">
    <name type="scientific">Pyrocoelia pectoralis</name>
    <dbReference type="NCBI Taxonomy" id="417401"/>
    <lineage>
        <taxon>Eukaryota</taxon>
        <taxon>Metazoa</taxon>
        <taxon>Ecdysozoa</taxon>
        <taxon>Arthropoda</taxon>
        <taxon>Hexapoda</taxon>
        <taxon>Insecta</taxon>
        <taxon>Pterygota</taxon>
        <taxon>Neoptera</taxon>
        <taxon>Endopterygota</taxon>
        <taxon>Coleoptera</taxon>
        <taxon>Polyphaga</taxon>
        <taxon>Elateriformia</taxon>
        <taxon>Elateroidea</taxon>
        <taxon>Lampyridae</taxon>
        <taxon>Lampyrinae</taxon>
        <taxon>Pyrocoelia</taxon>
    </lineage>
</organism>
<comment type="subcellular location">
    <subcellularLocation>
        <location evidence="2">Nucleus</location>
    </subcellularLocation>
</comment>
<reference evidence="9 10" key="1">
    <citation type="journal article" date="2024" name="Insects">
        <title>An Improved Chromosome-Level Genome Assembly of the Firefly Pyrocoelia pectoralis.</title>
        <authorList>
            <person name="Fu X."/>
            <person name="Meyer-Rochow V.B."/>
            <person name="Ballantyne L."/>
            <person name="Zhu X."/>
        </authorList>
    </citation>
    <scope>NUCLEOTIDE SEQUENCE [LARGE SCALE GENOMIC DNA]</scope>
    <source>
        <strain evidence="9">XCY_ONT2</strain>
    </source>
</reference>
<gene>
    <name evidence="9" type="ORF">RI129_003050</name>
</gene>
<dbReference type="GO" id="GO:0016787">
    <property type="term" value="F:hydrolase activity"/>
    <property type="evidence" value="ECO:0007669"/>
    <property type="project" value="UniProtKB-KW"/>
</dbReference>
<evidence type="ECO:0000256" key="4">
    <source>
        <dbReference type="ARBA" id="ARBA00022722"/>
    </source>
</evidence>
<keyword evidence="4" id="KW-0540">Nuclease</keyword>
<dbReference type="InterPro" id="IPR027806">
    <property type="entry name" value="HARBI1_dom"/>
</dbReference>
<evidence type="ECO:0000313" key="10">
    <source>
        <dbReference type="Proteomes" id="UP001329430"/>
    </source>
</evidence>
<dbReference type="Proteomes" id="UP001329430">
    <property type="component" value="Chromosome 2"/>
</dbReference>
<evidence type="ECO:0000256" key="7">
    <source>
        <dbReference type="ARBA" id="ARBA00023242"/>
    </source>
</evidence>
<dbReference type="GO" id="GO:0046872">
    <property type="term" value="F:metal ion binding"/>
    <property type="evidence" value="ECO:0007669"/>
    <property type="project" value="UniProtKB-KW"/>
</dbReference>
<feature type="domain" description="DDE Tnp4" evidence="8">
    <location>
        <begin position="150"/>
        <end position="287"/>
    </location>
</feature>
<keyword evidence="6" id="KW-0378">Hydrolase</keyword>
<dbReference type="GO" id="GO:0005634">
    <property type="term" value="C:nucleus"/>
    <property type="evidence" value="ECO:0007669"/>
    <property type="project" value="UniProtKB-SubCell"/>
</dbReference>
<dbReference type="Pfam" id="PF13359">
    <property type="entry name" value="DDE_Tnp_4"/>
    <property type="match status" value="1"/>
</dbReference>
<dbReference type="InterPro" id="IPR045249">
    <property type="entry name" value="HARBI1-like"/>
</dbReference>
<dbReference type="PANTHER" id="PTHR22930">
    <property type="match status" value="1"/>
</dbReference>
<comment type="cofactor">
    <cofactor evidence="1">
        <name>a divalent metal cation</name>
        <dbReference type="ChEBI" id="CHEBI:60240"/>
    </cofactor>
</comment>
<keyword evidence="5" id="KW-0479">Metal-binding</keyword>
<name>A0AAN7ZUJ2_9COLE</name>
<keyword evidence="10" id="KW-1185">Reference proteome</keyword>
<evidence type="ECO:0000259" key="8">
    <source>
        <dbReference type="Pfam" id="PF13359"/>
    </source>
</evidence>
<proteinExistence type="inferred from homology"/>